<dbReference type="GO" id="GO:0051539">
    <property type="term" value="F:4 iron, 4 sulfur cluster binding"/>
    <property type="evidence" value="ECO:0007669"/>
    <property type="project" value="UniProtKB-KW"/>
</dbReference>
<evidence type="ECO:0000256" key="3">
    <source>
        <dbReference type="ARBA" id="ARBA00022505"/>
    </source>
</evidence>
<accession>A0A444RAX5</accession>
<keyword evidence="4" id="KW-0479">Metal-binding</keyword>
<dbReference type="PROSITE" id="PS51669">
    <property type="entry name" value="4FE4S_MOW_BIS_MGD"/>
    <property type="match status" value="1"/>
</dbReference>
<dbReference type="Pfam" id="PF00384">
    <property type="entry name" value="Molybdopterin"/>
    <property type="match status" value="1"/>
</dbReference>
<evidence type="ECO:0000313" key="9">
    <source>
        <dbReference type="Proteomes" id="UP000288730"/>
    </source>
</evidence>
<dbReference type="GO" id="GO:0046872">
    <property type="term" value="F:metal ion binding"/>
    <property type="evidence" value="ECO:0007669"/>
    <property type="project" value="UniProtKB-KW"/>
</dbReference>
<dbReference type="Pfam" id="PF14710">
    <property type="entry name" value="Nitr_red_alph_N"/>
    <property type="match status" value="1"/>
</dbReference>
<dbReference type="InterPro" id="IPR050123">
    <property type="entry name" value="Prok_molybdopt-oxidoreductase"/>
</dbReference>
<comment type="cofactor">
    <cofactor evidence="1">
        <name>Mo-bis(molybdopterin guanine dinucleotide)</name>
        <dbReference type="ChEBI" id="CHEBI:60539"/>
    </cofactor>
</comment>
<evidence type="ECO:0000256" key="5">
    <source>
        <dbReference type="ARBA" id="ARBA00023004"/>
    </source>
</evidence>
<proteinExistence type="predicted"/>
<evidence type="ECO:0000313" key="8">
    <source>
        <dbReference type="EMBL" id="RXD13415.1"/>
    </source>
</evidence>
<feature type="non-terminal residue" evidence="8">
    <location>
        <position position="435"/>
    </location>
</feature>
<protein>
    <submittedName>
        <fullName evidence="8">Nitrate reductase subunit alpha</fullName>
    </submittedName>
</protein>
<evidence type="ECO:0000256" key="6">
    <source>
        <dbReference type="ARBA" id="ARBA00023014"/>
    </source>
</evidence>
<dbReference type="InterPro" id="IPR027467">
    <property type="entry name" value="MopterinOxRdtase_cofactor_BS"/>
</dbReference>
<dbReference type="AlphaFoldDB" id="A0A444RAX5"/>
<dbReference type="InterPro" id="IPR044906">
    <property type="entry name" value="Nitr_red_alph_N_sf"/>
</dbReference>
<dbReference type="Proteomes" id="UP000288730">
    <property type="component" value="Unassembled WGS sequence"/>
</dbReference>
<dbReference type="FunFam" id="4.10.1200.10:FF:000001">
    <property type="entry name" value="Respiratory nitrate reductase subunit alpha"/>
    <property type="match status" value="1"/>
</dbReference>
<dbReference type="PANTHER" id="PTHR43105">
    <property type="entry name" value="RESPIRATORY NITRATE REDUCTASE"/>
    <property type="match status" value="1"/>
</dbReference>
<dbReference type="InterPro" id="IPR006963">
    <property type="entry name" value="Mopterin_OxRdtase_4Fe-4S_dom"/>
</dbReference>
<keyword evidence="6" id="KW-0411">Iron-sulfur</keyword>
<keyword evidence="2" id="KW-0004">4Fe-4S</keyword>
<dbReference type="GO" id="GO:0016020">
    <property type="term" value="C:membrane"/>
    <property type="evidence" value="ECO:0007669"/>
    <property type="project" value="TreeGrafter"/>
</dbReference>
<name>A0A444RAX5_ECOLX</name>
<dbReference type="InterPro" id="IPR006656">
    <property type="entry name" value="Mopterin_OxRdtase"/>
</dbReference>
<dbReference type="Gene3D" id="4.10.1200.10">
    <property type="entry name" value="nitrate reductase tail"/>
    <property type="match status" value="1"/>
</dbReference>
<dbReference type="PANTHER" id="PTHR43105:SF2">
    <property type="entry name" value="RESPIRATORY NITRATE REDUCTASE 2 ALPHA CHAIN"/>
    <property type="match status" value="1"/>
</dbReference>
<comment type="caution">
    <text evidence="8">The sequence shown here is derived from an EMBL/GenBank/DDBJ whole genome shotgun (WGS) entry which is preliminary data.</text>
</comment>
<feature type="domain" description="4Fe-4S Mo/W bis-MGD-type" evidence="7">
    <location>
        <begin position="43"/>
        <end position="107"/>
    </location>
</feature>
<dbReference type="InterPro" id="IPR028189">
    <property type="entry name" value="Nitr_red_alph_N"/>
</dbReference>
<dbReference type="SUPFAM" id="SSF53706">
    <property type="entry name" value="Formate dehydrogenase/DMSO reductase, domains 1-3"/>
    <property type="match status" value="1"/>
</dbReference>
<evidence type="ECO:0000256" key="4">
    <source>
        <dbReference type="ARBA" id="ARBA00022723"/>
    </source>
</evidence>
<sequence>MSKLLDRFRYFKQKGEIFADGHGQVMHSNRDWEDSYRQRWQFDKIVRSTHGVNCTGSCSWKIYVKNGLVTWEIQQTDYPRTRPDLPNHEPRGCPRGASYSWYLYSANRLKYPLIRKRLIELWREALKQHSDPVLAWASIMNDPQKCLSYKQVRGRGGFIRSNWQELNQLIAAANVWTIKTYGPDRVAGFSPIPAMSMVSYAAGTRYLSLLGGTCLSFYDWYCDLPPASPMTWGEQTDVPESADWYNSSYIIAWGSNVPQTRTPDAHFFTEVRYKGTKTIAITPDYSEVAKLCDQWLAPKQGTDSALAMAMGHVILKEFHLDNPSDYFINYCRRYSDMPMLVMLEPRDDGSYVPGRMVRASDLVDGLGESNNPQWKTVAVNTAGELVVPNGSIGFRWGEKGKWNLESIAAGTETELSLTLLGQHDAVAGVAFPYFG</sequence>
<dbReference type="PROSITE" id="PS00551">
    <property type="entry name" value="MOLYBDOPTERIN_PROK_1"/>
    <property type="match status" value="1"/>
</dbReference>
<evidence type="ECO:0000256" key="2">
    <source>
        <dbReference type="ARBA" id="ARBA00022485"/>
    </source>
</evidence>
<organism evidence="8 9">
    <name type="scientific">Escherichia coli</name>
    <dbReference type="NCBI Taxonomy" id="562"/>
    <lineage>
        <taxon>Bacteria</taxon>
        <taxon>Pseudomonadati</taxon>
        <taxon>Pseudomonadota</taxon>
        <taxon>Gammaproteobacteria</taxon>
        <taxon>Enterobacterales</taxon>
        <taxon>Enterobacteriaceae</taxon>
        <taxon>Escherichia</taxon>
    </lineage>
</organism>
<reference evidence="8 9" key="1">
    <citation type="submission" date="2019-01" db="EMBL/GenBank/DDBJ databases">
        <title>Genomic analysis of febrile catheter-associated UTI E. coli isolates.</title>
        <authorList>
            <person name="Potter R."/>
            <person name="Zou Z."/>
            <person name="Henderson J."/>
            <person name="Dantas G."/>
        </authorList>
    </citation>
    <scope>NUCLEOTIDE SEQUENCE [LARGE SCALE GENOMIC DNA]</scope>
    <source>
        <strain evidence="8 9">29_CAASB</strain>
    </source>
</reference>
<keyword evidence="3" id="KW-0500">Molybdenum</keyword>
<dbReference type="SMART" id="SM00926">
    <property type="entry name" value="Molybdop_Fe4S4"/>
    <property type="match status" value="1"/>
</dbReference>
<dbReference type="Gene3D" id="3.40.50.12440">
    <property type="match status" value="1"/>
</dbReference>
<dbReference type="EMBL" id="SCJN01000174">
    <property type="protein sequence ID" value="RXD13415.1"/>
    <property type="molecule type" value="Genomic_DNA"/>
</dbReference>
<keyword evidence="5" id="KW-0408">Iron</keyword>
<gene>
    <name evidence="8" type="ORF">EPS76_18570</name>
</gene>
<evidence type="ECO:0000259" key="7">
    <source>
        <dbReference type="PROSITE" id="PS51669"/>
    </source>
</evidence>
<dbReference type="GO" id="GO:0016491">
    <property type="term" value="F:oxidoreductase activity"/>
    <property type="evidence" value="ECO:0007669"/>
    <property type="project" value="InterPro"/>
</dbReference>
<evidence type="ECO:0000256" key="1">
    <source>
        <dbReference type="ARBA" id="ARBA00001942"/>
    </source>
</evidence>